<dbReference type="GO" id="GO:0005506">
    <property type="term" value="F:iron ion binding"/>
    <property type="evidence" value="ECO:0007669"/>
    <property type="project" value="InterPro"/>
</dbReference>
<dbReference type="GO" id="GO:0051537">
    <property type="term" value="F:2 iron, 2 sulfur cluster binding"/>
    <property type="evidence" value="ECO:0007669"/>
    <property type="project" value="UniProtKB-KW"/>
</dbReference>
<dbReference type="InterPro" id="IPR008274">
    <property type="entry name" value="AldOxase/xan_DH_MoCoBD1"/>
</dbReference>
<evidence type="ECO:0000256" key="11">
    <source>
        <dbReference type="ARBA" id="ARBA00023014"/>
    </source>
</evidence>
<dbReference type="GO" id="GO:0071949">
    <property type="term" value="F:FAD binding"/>
    <property type="evidence" value="ECO:0007669"/>
    <property type="project" value="InterPro"/>
</dbReference>
<comment type="cofactor">
    <cofactor evidence="17">
        <name>FAD</name>
        <dbReference type="ChEBI" id="CHEBI:57692"/>
    </cofactor>
</comment>
<feature type="binding site" evidence="18">
    <location>
        <position position="2"/>
    </location>
    <ligand>
        <name>[2Fe-2S] cluster</name>
        <dbReference type="ChEBI" id="CHEBI:190135"/>
        <label>1</label>
    </ligand>
</feature>
<comment type="cofactor">
    <cofactor evidence="18">
        <name>[2Fe-2S] cluster</name>
        <dbReference type="ChEBI" id="CHEBI:190135"/>
    </cofactor>
    <text evidence="18">Binds 2 [2Fe-2S] clusters.</text>
</comment>
<dbReference type="PROSITE" id="PS51387">
    <property type="entry name" value="FAD_PCMH"/>
    <property type="match status" value="1"/>
</dbReference>
<comment type="subcellular location">
    <subcellularLocation>
        <location evidence="1">Peroxisome</location>
    </subcellularLocation>
</comment>
<evidence type="ECO:0000259" key="19">
    <source>
        <dbReference type="PROSITE" id="PS51387"/>
    </source>
</evidence>
<dbReference type="InterPro" id="IPR006058">
    <property type="entry name" value="2Fe2S_fd_BS"/>
</dbReference>
<dbReference type="InterPro" id="IPR036856">
    <property type="entry name" value="Ald_Oxase/Xan_DH_a/b_sf"/>
</dbReference>
<feature type="binding site" evidence="18">
    <location>
        <position position="75"/>
    </location>
    <ligand>
        <name>[2Fe-2S] cluster</name>
        <dbReference type="ChEBI" id="CHEBI:190135"/>
        <label>2</label>
    </ligand>
</feature>
<evidence type="ECO:0000256" key="2">
    <source>
        <dbReference type="ARBA" id="ARBA00006849"/>
    </source>
</evidence>
<dbReference type="InterPro" id="IPR036318">
    <property type="entry name" value="FAD-bd_PCMH-like_sf"/>
</dbReference>
<comment type="cofactor">
    <cofactor evidence="18">
        <name>Mo-molybdopterin</name>
        <dbReference type="ChEBI" id="CHEBI:71302"/>
    </cofactor>
    <text evidence="18">Binds 1 Mo-molybdopterin (Mo-MPT) cofactor per subunit.</text>
</comment>
<dbReference type="EMBL" id="CVRI01000075">
    <property type="protein sequence ID" value="CRL08599.1"/>
    <property type="molecule type" value="Genomic_DNA"/>
</dbReference>
<dbReference type="SMART" id="SM01092">
    <property type="entry name" value="CO_deh_flav_C"/>
    <property type="match status" value="1"/>
</dbReference>
<dbReference type="GO" id="GO:0005777">
    <property type="term" value="C:peroxisome"/>
    <property type="evidence" value="ECO:0007669"/>
    <property type="project" value="UniProtKB-SubCell"/>
</dbReference>
<evidence type="ECO:0000256" key="4">
    <source>
        <dbReference type="ARBA" id="ARBA00022505"/>
    </source>
</evidence>
<dbReference type="Pfam" id="PF20256">
    <property type="entry name" value="MoCoBD_2"/>
    <property type="match status" value="1"/>
</dbReference>
<dbReference type="FunFam" id="3.30.465.10:FF:000013">
    <property type="entry name" value="Aldehyde oxidase"/>
    <property type="match status" value="1"/>
</dbReference>
<evidence type="ECO:0000256" key="3">
    <source>
        <dbReference type="ARBA" id="ARBA00011738"/>
    </source>
</evidence>
<dbReference type="InterPro" id="IPR036884">
    <property type="entry name" value="2Fe-2S-bd_dom_sf"/>
</dbReference>
<evidence type="ECO:0000256" key="5">
    <source>
        <dbReference type="ARBA" id="ARBA00022630"/>
    </source>
</evidence>
<dbReference type="FunFam" id="3.30.390.50:FF:000003">
    <property type="entry name" value="Aldehyde oxidase1"/>
    <property type="match status" value="1"/>
</dbReference>
<dbReference type="InterPro" id="IPR012675">
    <property type="entry name" value="Beta-grasp_dom_sf"/>
</dbReference>
<dbReference type="PIRSF" id="PIRSF000127">
    <property type="entry name" value="Xanthine_DH"/>
    <property type="match status" value="1"/>
</dbReference>
<keyword evidence="12" id="KW-0576">Peroxisome</keyword>
<comment type="subunit">
    <text evidence="3">Homodimer.</text>
</comment>
<feature type="binding site" evidence="18">
    <location>
        <position position="711"/>
    </location>
    <ligand>
        <name>Mo-molybdopterin</name>
        <dbReference type="ChEBI" id="CHEBI:71302"/>
    </ligand>
    <ligandPart>
        <name>Mo</name>
        <dbReference type="ChEBI" id="CHEBI:28685"/>
    </ligandPart>
</feature>
<evidence type="ECO:0000313" key="21">
    <source>
        <dbReference type="Proteomes" id="UP000183832"/>
    </source>
</evidence>
<dbReference type="SMART" id="SM01008">
    <property type="entry name" value="Ald_Xan_dh_C"/>
    <property type="match status" value="1"/>
</dbReference>
<keyword evidence="21" id="KW-1185">Reference proteome</keyword>
<dbReference type="STRING" id="568069.A0A1J1J883"/>
<dbReference type="Pfam" id="PF00941">
    <property type="entry name" value="FAD_binding_5"/>
    <property type="match status" value="1"/>
</dbReference>
<dbReference type="InterPro" id="IPR002346">
    <property type="entry name" value="Mopterin_DH_FAD-bd"/>
</dbReference>
<dbReference type="FunFam" id="1.10.150.120:FF:000007">
    <property type="entry name" value="indole-3-acetaldehyde oxidase"/>
    <property type="match status" value="1"/>
</dbReference>
<dbReference type="SUPFAM" id="SSF56176">
    <property type="entry name" value="FAD-binding/transporter-associated domain-like"/>
    <property type="match status" value="1"/>
</dbReference>
<feature type="binding site" evidence="18">
    <location>
        <position position="854"/>
    </location>
    <ligand>
        <name>Mo-molybdopterin</name>
        <dbReference type="ChEBI" id="CHEBI:71302"/>
    </ligand>
    <ligandPart>
        <name>Mo</name>
        <dbReference type="ChEBI" id="CHEBI:28685"/>
    </ligandPart>
</feature>
<keyword evidence="5" id="KW-0285">Flavoprotein</keyword>
<dbReference type="InterPro" id="IPR036683">
    <property type="entry name" value="CO_DH_flav_C_dom_sf"/>
</dbReference>
<dbReference type="AlphaFoldDB" id="A0A1J1J883"/>
<dbReference type="Gene3D" id="3.90.1170.50">
    <property type="entry name" value="Aldehyde oxidase/xanthine dehydrogenase, a/b hammerhead"/>
    <property type="match status" value="1"/>
</dbReference>
<sequence length="1234" mass="137554">MCLEGGCGACVVTLKGVHPVTKEKTTWAVNSCLQNIYSCHGLDIITVEGIGSKKNGMHQVQKRLANFNGTQCGYCSPGMVMNMYSLLESKNGKVTMEEVENSFGGNICRCTGYRPILDAFKSLASDADETLLNLCKDIEDLDGTKTCPKTGTPCIGSCSAIGKVDPKHSLKLTFEDDREWHKIYNLTELFKVMGTIGYRPYQLVAGNPAHGVYRRSADLKVFIDISSVEELRGFKVNDNTLEIGGNVTLTEAMEIFTKVANEKKGFESLKEFVTHIDLIANVPVRNNGTIAGNLALKYANLSFPSDVFVVLEAVGAKIVLFSGAQKQDEHNPLAPSDFLNVSMRRKVIGKIIFPSLSSSFVFRSYKIMPRAQNAHSYVNAAFLLQFNEEKTFIKSASICFGGIDDFFDHAEKLEKFLIGKDIYLNEVLQNACEVLEKEIKPDSDPSISSPEFRKHLAISLFYKFVLNTSPSDKVKSEFKLGGETLKREISSGQQQIDVNEGKSKLYKRIPKVEADIQCTGEAQYVNDIPKFENELHAAFVLGDKVNGRIKSIDASEALNISGVVAFYAAKDIPGLNNFMPLRFKMFNLKIEEVFCRDKLLYHGQPVGIVLAETFDLAYKARKFIKIDYSFDHDDEPIYPTIREVMKAKADDRLFDVPEYYLKASEYGNDKQHKISGHFEIPSTQYHYSMETQQCLVVPSEDDCLDVYSSAQWSDTNQISIAEVLNIPVSNVNTYVRRLGGAFGGKISRQGQIACAAALGSYLTKKPVRLIMSMEDNMRAIGKRFSSMSDYVAEVDNLGKIQTLKHHYIHDQGCSPNEVVQFNTSVYIGNCYNIKSWDVTTQSALTHSASNTWMRAPGTTDAIAMTEHVMEHIARVVGRDPIDVRMENLEDGSEFKTMIPTFINDVKYRERKAAIDKFNLKNRWVKRGIAVSPMKYFIAYFGSMHGIVSIYHGDGSVALSTGGVEMGQGLNTKVMQVASHVLGIPFEKISIKPSNSLNNANDIGSVASVTSEVACYIVKKCCEILMERMKPFKDENPEASWEEIVENAFLKNTDLSATYMYKQEEMETYYVYGLSCAEVEVDLLTGNILLKRVDILEDTGESMSPGIDIGQIEGGFVMGLGIWLTENLIYDPKTAELLTDRSWNYKPPGAKDIPIDFRIKLVQKKPNPCFVLRSKAVGEPPVTMGVVVSFAIRHAIDSARKDNGCEDLWYVLSPPISPEKIILAAGLNIKDFKLN</sequence>
<evidence type="ECO:0000256" key="15">
    <source>
        <dbReference type="ARBA" id="ARBA00072265"/>
    </source>
</evidence>
<dbReference type="InterPro" id="IPR037165">
    <property type="entry name" value="AldOxase/xan_DH_Mopterin-bd_sf"/>
</dbReference>
<dbReference type="InterPro" id="IPR016169">
    <property type="entry name" value="FAD-bd_PCMH_sub2"/>
</dbReference>
<dbReference type="InterPro" id="IPR005107">
    <property type="entry name" value="CO_DH_flav_C"/>
</dbReference>
<dbReference type="SUPFAM" id="SSF56003">
    <property type="entry name" value="Molybdenum cofactor-binding domain"/>
    <property type="match status" value="1"/>
</dbReference>
<evidence type="ECO:0000256" key="12">
    <source>
        <dbReference type="ARBA" id="ARBA00023140"/>
    </source>
</evidence>
<dbReference type="SUPFAM" id="SSF54292">
    <property type="entry name" value="2Fe-2S ferredoxin-like"/>
    <property type="match status" value="1"/>
</dbReference>
<dbReference type="InterPro" id="IPR002888">
    <property type="entry name" value="2Fe-2S-bd"/>
</dbReference>
<dbReference type="Gene3D" id="1.10.150.120">
    <property type="entry name" value="[2Fe-2S]-binding domain"/>
    <property type="match status" value="1"/>
</dbReference>
<dbReference type="PANTHER" id="PTHR11908">
    <property type="entry name" value="XANTHINE DEHYDROGENASE"/>
    <property type="match status" value="1"/>
</dbReference>
<dbReference type="InterPro" id="IPR046867">
    <property type="entry name" value="AldOxase/xan_DH_MoCoBD2"/>
</dbReference>
<feature type="domain" description="FAD-binding PCMH-type" evidence="19">
    <location>
        <begin position="173"/>
        <end position="358"/>
    </location>
</feature>
<evidence type="ECO:0000256" key="1">
    <source>
        <dbReference type="ARBA" id="ARBA00004275"/>
    </source>
</evidence>
<evidence type="ECO:0000256" key="17">
    <source>
        <dbReference type="PIRSR" id="PIRSR000127-2"/>
    </source>
</evidence>
<dbReference type="Gene3D" id="3.30.365.10">
    <property type="entry name" value="Aldehyde oxidase/xanthine dehydrogenase, molybdopterin binding domain"/>
    <property type="match status" value="4"/>
</dbReference>
<keyword evidence="6 18" id="KW-0001">2Fe-2S</keyword>
<dbReference type="Gene3D" id="3.10.20.30">
    <property type="match status" value="1"/>
</dbReference>
<dbReference type="SUPFAM" id="SSF54665">
    <property type="entry name" value="CO dehydrogenase molybdoprotein N-domain-like"/>
    <property type="match status" value="1"/>
</dbReference>
<keyword evidence="4 18" id="KW-0500">Molybdenum</keyword>
<feature type="binding site" evidence="18">
    <location>
        <position position="72"/>
    </location>
    <ligand>
        <name>[2Fe-2S] cluster</name>
        <dbReference type="ChEBI" id="CHEBI:190135"/>
        <label>2</label>
    </ligand>
</feature>
<name>A0A1J1J883_9DIPT</name>
<dbReference type="PANTHER" id="PTHR11908:SF132">
    <property type="entry name" value="ALDEHYDE OXIDASE 1-RELATED"/>
    <property type="match status" value="1"/>
</dbReference>
<evidence type="ECO:0000256" key="8">
    <source>
        <dbReference type="ARBA" id="ARBA00022827"/>
    </source>
</evidence>
<keyword evidence="11 18" id="KW-0411">Iron-sulfur</keyword>
<evidence type="ECO:0000256" key="13">
    <source>
        <dbReference type="ARBA" id="ARBA00034078"/>
    </source>
</evidence>
<keyword evidence="9" id="KW-0560">Oxidoreductase</keyword>
<dbReference type="InterPro" id="IPR016208">
    <property type="entry name" value="Ald_Oxase/xanthine_DH-like"/>
</dbReference>
<reference evidence="20 21" key="1">
    <citation type="submission" date="2015-04" db="EMBL/GenBank/DDBJ databases">
        <authorList>
            <person name="Syromyatnikov M.Y."/>
            <person name="Popov V.N."/>
        </authorList>
    </citation>
    <scope>NUCLEOTIDE SEQUENCE [LARGE SCALE GENOMIC DNA]</scope>
</reference>
<dbReference type="Pfam" id="PF01315">
    <property type="entry name" value="Ald_Xan_dh_C"/>
    <property type="match status" value="1"/>
</dbReference>
<evidence type="ECO:0000256" key="16">
    <source>
        <dbReference type="PIRSR" id="PIRSR000127-1"/>
    </source>
</evidence>
<comment type="cofactor">
    <cofactor evidence="13">
        <name>[2Fe-2S] cluster</name>
        <dbReference type="ChEBI" id="CHEBI:190135"/>
    </cofactor>
</comment>
<evidence type="ECO:0000256" key="7">
    <source>
        <dbReference type="ARBA" id="ARBA00022723"/>
    </source>
</evidence>
<evidence type="ECO:0000256" key="10">
    <source>
        <dbReference type="ARBA" id="ARBA00023004"/>
    </source>
</evidence>
<dbReference type="FunFam" id="3.30.365.10:FF:000001">
    <property type="entry name" value="Xanthine dehydrogenase oxidase"/>
    <property type="match status" value="1"/>
</dbReference>
<dbReference type="Pfam" id="PF01799">
    <property type="entry name" value="Fer2_2"/>
    <property type="match status" value="1"/>
</dbReference>
<dbReference type="InterPro" id="IPR036010">
    <property type="entry name" value="2Fe-2S_ferredoxin-like_sf"/>
</dbReference>
<feature type="active site" description="Proton acceptor" evidence="16">
    <location>
        <position position="1178"/>
    </location>
</feature>
<organism evidence="20 21">
    <name type="scientific">Clunio marinus</name>
    <dbReference type="NCBI Taxonomy" id="568069"/>
    <lineage>
        <taxon>Eukaryota</taxon>
        <taxon>Metazoa</taxon>
        <taxon>Ecdysozoa</taxon>
        <taxon>Arthropoda</taxon>
        <taxon>Hexapoda</taxon>
        <taxon>Insecta</taxon>
        <taxon>Pterygota</taxon>
        <taxon>Neoptera</taxon>
        <taxon>Endopterygota</taxon>
        <taxon>Diptera</taxon>
        <taxon>Nematocera</taxon>
        <taxon>Chironomoidea</taxon>
        <taxon>Chironomidae</taxon>
        <taxon>Clunio</taxon>
    </lineage>
</organism>
<dbReference type="OrthoDB" id="8300278at2759"/>
<accession>A0A1J1J883</accession>
<dbReference type="InterPro" id="IPR000674">
    <property type="entry name" value="Ald_Oxase/Xan_DH_a/b"/>
</dbReference>
<feature type="binding site" evidence="18">
    <location>
        <position position="1006"/>
    </location>
    <ligand>
        <name>Mo-molybdopterin</name>
        <dbReference type="ChEBI" id="CHEBI:71302"/>
    </ligand>
    <ligandPart>
        <name>Mo</name>
        <dbReference type="ChEBI" id="CHEBI:28685"/>
    </ligandPart>
</feature>
<dbReference type="Pfam" id="PF02738">
    <property type="entry name" value="MoCoBD_1"/>
    <property type="match status" value="1"/>
</dbReference>
<feature type="binding site" evidence="18">
    <location>
        <position position="108"/>
    </location>
    <ligand>
        <name>[2Fe-2S] cluster</name>
        <dbReference type="ChEBI" id="CHEBI:190135"/>
        <label>2</label>
    </ligand>
</feature>
<dbReference type="FunFam" id="3.90.1170.50:FF:000003">
    <property type="entry name" value="Aldehyde oxidase"/>
    <property type="match status" value="1"/>
</dbReference>
<evidence type="ECO:0000256" key="14">
    <source>
        <dbReference type="ARBA" id="ARBA00052415"/>
    </source>
</evidence>
<feature type="binding site" evidence="18">
    <location>
        <position position="742"/>
    </location>
    <ligand>
        <name>Mo-molybdopterin</name>
        <dbReference type="ChEBI" id="CHEBI:71302"/>
    </ligand>
    <ligandPart>
        <name>Mo</name>
        <dbReference type="ChEBI" id="CHEBI:28685"/>
    </ligandPart>
</feature>
<dbReference type="InterPro" id="IPR016166">
    <property type="entry name" value="FAD-bd_PCMH"/>
</dbReference>
<feature type="binding site" evidence="18">
    <location>
        <position position="110"/>
    </location>
    <ligand>
        <name>[2Fe-2S] cluster</name>
        <dbReference type="ChEBI" id="CHEBI:190135"/>
        <label>2</label>
    </ligand>
</feature>
<evidence type="ECO:0000256" key="9">
    <source>
        <dbReference type="ARBA" id="ARBA00023002"/>
    </source>
</evidence>
<dbReference type="SUPFAM" id="SSF47741">
    <property type="entry name" value="CO dehydrogenase ISP C-domain like"/>
    <property type="match status" value="1"/>
</dbReference>
<keyword evidence="8 17" id="KW-0274">FAD</keyword>
<keyword evidence="10 18" id="KW-0408">Iron</keyword>
<evidence type="ECO:0000313" key="20">
    <source>
        <dbReference type="EMBL" id="CRL08599.1"/>
    </source>
</evidence>
<feature type="binding site" evidence="18">
    <location>
        <position position="10"/>
    </location>
    <ligand>
        <name>[2Fe-2S] cluster</name>
        <dbReference type="ChEBI" id="CHEBI:190135"/>
        <label>1</label>
    </ligand>
</feature>
<dbReference type="FunFam" id="3.30.365.10:FF:000008">
    <property type="entry name" value="Aldehyde oxidase1"/>
    <property type="match status" value="1"/>
</dbReference>
<evidence type="ECO:0000256" key="6">
    <source>
        <dbReference type="ARBA" id="ARBA00022714"/>
    </source>
</evidence>
<evidence type="ECO:0000256" key="18">
    <source>
        <dbReference type="PIRSR" id="PIRSR000127-3"/>
    </source>
</evidence>
<proteinExistence type="inferred from homology"/>
<dbReference type="Pfam" id="PF03450">
    <property type="entry name" value="CO_deh_flav_C"/>
    <property type="match status" value="1"/>
</dbReference>
<dbReference type="SUPFAM" id="SSF55447">
    <property type="entry name" value="CO dehydrogenase flavoprotein C-terminal domain-like"/>
    <property type="match status" value="1"/>
</dbReference>
<comment type="catalytic activity">
    <reaction evidence="14">
        <text>indole-3-acetaldehyde + O2 + H2O = (indol-3-yl)acetate + H2O2 + H(+)</text>
        <dbReference type="Rhea" id="RHEA:16277"/>
        <dbReference type="ChEBI" id="CHEBI:15377"/>
        <dbReference type="ChEBI" id="CHEBI:15378"/>
        <dbReference type="ChEBI" id="CHEBI:15379"/>
        <dbReference type="ChEBI" id="CHEBI:16240"/>
        <dbReference type="ChEBI" id="CHEBI:18086"/>
        <dbReference type="ChEBI" id="CHEBI:30854"/>
        <dbReference type="EC" id="1.2.3.7"/>
    </reaction>
</comment>
<dbReference type="GO" id="GO:0050302">
    <property type="term" value="F:indole-3-acetaldehyde oxidase activity"/>
    <property type="evidence" value="ECO:0007669"/>
    <property type="project" value="UniProtKB-EC"/>
</dbReference>
<feature type="binding site" evidence="18">
    <location>
        <position position="7"/>
    </location>
    <ligand>
        <name>[2Fe-2S] cluster</name>
        <dbReference type="ChEBI" id="CHEBI:190135"/>
        <label>1</label>
    </ligand>
</feature>
<comment type="similarity">
    <text evidence="2">Belongs to the xanthine dehydrogenase family.</text>
</comment>
<dbReference type="Proteomes" id="UP000183832">
    <property type="component" value="Unassembled WGS sequence"/>
</dbReference>
<dbReference type="Gene3D" id="3.30.390.50">
    <property type="entry name" value="CO dehydrogenase flavoprotein, C-terminal domain"/>
    <property type="match status" value="1"/>
</dbReference>
<keyword evidence="7 18" id="KW-0479">Metal-binding</keyword>
<dbReference type="PROSITE" id="PS00197">
    <property type="entry name" value="2FE2S_FER_1"/>
    <property type="match status" value="1"/>
</dbReference>
<feature type="binding site" evidence="18">
    <location>
        <position position="32"/>
    </location>
    <ligand>
        <name>[2Fe-2S] cluster</name>
        <dbReference type="ChEBI" id="CHEBI:190135"/>
        <label>1</label>
    </ligand>
</feature>
<protein>
    <recommendedName>
        <fullName evidence="15">Indole-3-acetaldehyde oxidase</fullName>
    </recommendedName>
</protein>
<feature type="binding site" evidence="17">
    <location>
        <position position="366"/>
    </location>
    <ligand>
        <name>FAD</name>
        <dbReference type="ChEBI" id="CHEBI:57692"/>
    </ligand>
</feature>
<gene>
    <name evidence="20" type="ORF">CLUMA_CG021336</name>
</gene>
<dbReference type="Gene3D" id="3.30.465.10">
    <property type="match status" value="1"/>
</dbReference>